<evidence type="ECO:0000256" key="5">
    <source>
        <dbReference type="ARBA" id="ARBA00023242"/>
    </source>
</evidence>
<gene>
    <name evidence="7" type="ORF">B456_003G047800</name>
</gene>
<dbReference type="SMART" id="SM00774">
    <property type="entry name" value="WRKY"/>
    <property type="match status" value="1"/>
</dbReference>
<accession>A0A0D2QNC6</accession>
<dbReference type="GO" id="GO:0043565">
    <property type="term" value="F:sequence-specific DNA binding"/>
    <property type="evidence" value="ECO:0007669"/>
    <property type="project" value="InterPro"/>
</dbReference>
<keyword evidence="3" id="KW-0238">DNA-binding</keyword>
<evidence type="ECO:0000256" key="1">
    <source>
        <dbReference type="ARBA" id="ARBA00004123"/>
    </source>
</evidence>
<dbReference type="OrthoDB" id="693960at2759"/>
<keyword evidence="8" id="KW-1185">Reference proteome</keyword>
<evidence type="ECO:0000313" key="7">
    <source>
        <dbReference type="EMBL" id="KJB18346.1"/>
    </source>
</evidence>
<evidence type="ECO:0000256" key="4">
    <source>
        <dbReference type="ARBA" id="ARBA00023163"/>
    </source>
</evidence>
<protein>
    <recommendedName>
        <fullName evidence="6">WRKY domain-containing protein</fullName>
    </recommendedName>
</protein>
<keyword evidence="5" id="KW-0539">Nucleus</keyword>
<dbReference type="AlphaFoldDB" id="A0A0D2QNC6"/>
<evidence type="ECO:0000256" key="2">
    <source>
        <dbReference type="ARBA" id="ARBA00023015"/>
    </source>
</evidence>
<dbReference type="InterPro" id="IPR003657">
    <property type="entry name" value="WRKY_dom"/>
</dbReference>
<dbReference type="Gene3D" id="2.20.25.80">
    <property type="entry name" value="WRKY domain"/>
    <property type="match status" value="1"/>
</dbReference>
<dbReference type="InterPro" id="IPR036576">
    <property type="entry name" value="WRKY_dom_sf"/>
</dbReference>
<name>A0A0D2QNC6_GOSRA</name>
<keyword evidence="4" id="KW-0804">Transcription</keyword>
<keyword evidence="2" id="KW-0805">Transcription regulation</keyword>
<dbReference type="PANTHER" id="PTHR31221">
    <property type="entry name" value="WRKY TRANSCRIPTION FACTOR PROTEIN 1-RELATED"/>
    <property type="match status" value="1"/>
</dbReference>
<dbReference type="FunFam" id="2.20.25.80:FF:000003">
    <property type="entry name" value="WRKY transcription factor 57"/>
    <property type="match status" value="1"/>
</dbReference>
<evidence type="ECO:0000313" key="8">
    <source>
        <dbReference type="Proteomes" id="UP000032304"/>
    </source>
</evidence>
<organism evidence="7 8">
    <name type="scientific">Gossypium raimondii</name>
    <name type="common">Peruvian cotton</name>
    <name type="synonym">Gossypium klotzschianum subsp. raimondii</name>
    <dbReference type="NCBI Taxonomy" id="29730"/>
    <lineage>
        <taxon>Eukaryota</taxon>
        <taxon>Viridiplantae</taxon>
        <taxon>Streptophyta</taxon>
        <taxon>Embryophyta</taxon>
        <taxon>Tracheophyta</taxon>
        <taxon>Spermatophyta</taxon>
        <taxon>Magnoliopsida</taxon>
        <taxon>eudicotyledons</taxon>
        <taxon>Gunneridae</taxon>
        <taxon>Pentapetalae</taxon>
        <taxon>rosids</taxon>
        <taxon>malvids</taxon>
        <taxon>Malvales</taxon>
        <taxon>Malvaceae</taxon>
        <taxon>Malvoideae</taxon>
        <taxon>Gossypium</taxon>
    </lineage>
</organism>
<proteinExistence type="predicted"/>
<dbReference type="PANTHER" id="PTHR31221:SF377">
    <property type="entry name" value="WRKY TRANSCRIPTION FACTOR 51-RELATED"/>
    <property type="match status" value="1"/>
</dbReference>
<dbReference type="Proteomes" id="UP000032304">
    <property type="component" value="Chromosome 3"/>
</dbReference>
<dbReference type="InterPro" id="IPR044810">
    <property type="entry name" value="WRKY_plant"/>
</dbReference>
<evidence type="ECO:0000256" key="3">
    <source>
        <dbReference type="ARBA" id="ARBA00023125"/>
    </source>
</evidence>
<evidence type="ECO:0000259" key="6">
    <source>
        <dbReference type="PROSITE" id="PS50811"/>
    </source>
</evidence>
<reference evidence="7 8" key="1">
    <citation type="journal article" date="2012" name="Nature">
        <title>Repeated polyploidization of Gossypium genomes and the evolution of spinnable cotton fibres.</title>
        <authorList>
            <person name="Paterson A.H."/>
            <person name="Wendel J.F."/>
            <person name="Gundlach H."/>
            <person name="Guo H."/>
            <person name="Jenkins J."/>
            <person name="Jin D."/>
            <person name="Llewellyn D."/>
            <person name="Showmaker K.C."/>
            <person name="Shu S."/>
            <person name="Udall J."/>
            <person name="Yoo M.J."/>
            <person name="Byers R."/>
            <person name="Chen W."/>
            <person name="Doron-Faigenboim A."/>
            <person name="Duke M.V."/>
            <person name="Gong L."/>
            <person name="Grimwood J."/>
            <person name="Grover C."/>
            <person name="Grupp K."/>
            <person name="Hu G."/>
            <person name="Lee T.H."/>
            <person name="Li J."/>
            <person name="Lin L."/>
            <person name="Liu T."/>
            <person name="Marler B.S."/>
            <person name="Page J.T."/>
            <person name="Roberts A.W."/>
            <person name="Romanel E."/>
            <person name="Sanders W.S."/>
            <person name="Szadkowski E."/>
            <person name="Tan X."/>
            <person name="Tang H."/>
            <person name="Xu C."/>
            <person name="Wang J."/>
            <person name="Wang Z."/>
            <person name="Zhang D."/>
            <person name="Zhang L."/>
            <person name="Ashrafi H."/>
            <person name="Bedon F."/>
            <person name="Bowers J.E."/>
            <person name="Brubaker C.L."/>
            <person name="Chee P.W."/>
            <person name="Das S."/>
            <person name="Gingle A.R."/>
            <person name="Haigler C.H."/>
            <person name="Harker D."/>
            <person name="Hoffmann L.V."/>
            <person name="Hovav R."/>
            <person name="Jones D.C."/>
            <person name="Lemke C."/>
            <person name="Mansoor S."/>
            <person name="ur Rahman M."/>
            <person name="Rainville L.N."/>
            <person name="Rambani A."/>
            <person name="Reddy U.K."/>
            <person name="Rong J.K."/>
            <person name="Saranga Y."/>
            <person name="Scheffler B.E."/>
            <person name="Scheffler J.A."/>
            <person name="Stelly D.M."/>
            <person name="Triplett B.A."/>
            <person name="Van Deynze A."/>
            <person name="Vaslin M.F."/>
            <person name="Waghmare V.N."/>
            <person name="Walford S.A."/>
            <person name="Wright R.J."/>
            <person name="Zaki E.A."/>
            <person name="Zhang T."/>
            <person name="Dennis E.S."/>
            <person name="Mayer K.F."/>
            <person name="Peterson D.G."/>
            <person name="Rokhsar D.S."/>
            <person name="Wang X."/>
            <person name="Schmutz J."/>
        </authorList>
    </citation>
    <scope>NUCLEOTIDE SEQUENCE [LARGE SCALE GENOMIC DNA]</scope>
</reference>
<dbReference type="GO" id="GO:0005634">
    <property type="term" value="C:nucleus"/>
    <property type="evidence" value="ECO:0007669"/>
    <property type="project" value="UniProtKB-SubCell"/>
</dbReference>
<dbReference type="Pfam" id="PF03106">
    <property type="entry name" value="WRKY"/>
    <property type="match status" value="1"/>
</dbReference>
<dbReference type="PROSITE" id="PS50811">
    <property type="entry name" value="WRKY"/>
    <property type="match status" value="1"/>
</dbReference>
<dbReference type="eggNOG" id="ENOG502S01U">
    <property type="taxonomic scope" value="Eukaryota"/>
</dbReference>
<comment type="subcellular location">
    <subcellularLocation>
        <location evidence="1">Nucleus</location>
    </subcellularLocation>
</comment>
<sequence>MHNKLPSLQNSIKDQKSRFSLKMDFSHQNPNSNPNYTFFPENVNPMPDFEVSDYLDLDGSIFDDDTSSQSMVSSEKGMAAATELSGATSKNSNRKCKNGVGKNKSELGVRVAFRMKSEMEVTDDGYKWRKYGKKSIKNSPNPRNYYKCSSVGCNVKKRIERDVKDQSYVVTTYEGVHNHETPSMVYYNQMSIMAPNAWTFQASPPSSSST</sequence>
<dbReference type="Gramene" id="KJB18346">
    <property type="protein sequence ID" value="KJB18346"/>
    <property type="gene ID" value="B456_003G047800"/>
</dbReference>
<dbReference type="KEGG" id="gra:105787878"/>
<dbReference type="SUPFAM" id="SSF118290">
    <property type="entry name" value="WRKY DNA-binding domain"/>
    <property type="match status" value="1"/>
</dbReference>
<feature type="domain" description="WRKY" evidence="6">
    <location>
        <begin position="117"/>
        <end position="182"/>
    </location>
</feature>
<dbReference type="EMBL" id="CM001742">
    <property type="protein sequence ID" value="KJB18346.1"/>
    <property type="molecule type" value="Genomic_DNA"/>
</dbReference>
<dbReference type="GO" id="GO:0003700">
    <property type="term" value="F:DNA-binding transcription factor activity"/>
    <property type="evidence" value="ECO:0007669"/>
    <property type="project" value="InterPro"/>
</dbReference>